<dbReference type="InterPro" id="IPR011992">
    <property type="entry name" value="EF-hand-dom_pair"/>
</dbReference>
<keyword evidence="4" id="KW-0807">Transducer</keyword>
<dbReference type="PROSITE" id="PS50004">
    <property type="entry name" value="C2"/>
    <property type="match status" value="1"/>
</dbReference>
<keyword evidence="3 6" id="KW-0443">Lipid metabolism</keyword>
<dbReference type="PROSITE" id="PS50007">
    <property type="entry name" value="PIPLC_X_DOMAIN"/>
    <property type="match status" value="1"/>
</dbReference>
<dbReference type="KEGG" id="hazt:108667590"/>
<dbReference type="SMART" id="SM00239">
    <property type="entry name" value="C2"/>
    <property type="match status" value="1"/>
</dbReference>
<dbReference type="EC" id="3.1.4.11" evidence="1 6"/>
<dbReference type="SUPFAM" id="SSF51695">
    <property type="entry name" value="PLC-like phosphodiesterases"/>
    <property type="match status" value="1"/>
</dbReference>
<keyword evidence="6" id="KW-0378">Hydrolase</keyword>
<keyword evidence="2 6" id="KW-0442">Lipid degradation</keyword>
<evidence type="ECO:0000259" key="8">
    <source>
        <dbReference type="PROSITE" id="PS50003"/>
    </source>
</evidence>
<dbReference type="InterPro" id="IPR035892">
    <property type="entry name" value="C2_domain_sf"/>
</dbReference>
<evidence type="ECO:0000259" key="9">
    <source>
        <dbReference type="PROSITE" id="PS50004"/>
    </source>
</evidence>
<dbReference type="InterPro" id="IPR001711">
    <property type="entry name" value="PLipase_C_Pinositol-sp_Y"/>
</dbReference>
<dbReference type="GO" id="GO:0016042">
    <property type="term" value="P:lipid catabolic process"/>
    <property type="evidence" value="ECO:0007669"/>
    <property type="project" value="UniProtKB-KW"/>
</dbReference>
<feature type="domain" description="PI-PLC Y-box" evidence="10">
    <location>
        <begin position="651"/>
        <end position="767"/>
    </location>
</feature>
<dbReference type="OrthoDB" id="269822at2759"/>
<dbReference type="InterPro" id="IPR017946">
    <property type="entry name" value="PLC-like_Pdiesterase_TIM-brl"/>
</dbReference>
<dbReference type="AlphaFoldDB" id="A0A979FU75"/>
<feature type="compositionally biased region" description="Basic residues" evidence="7">
    <location>
        <begin position="595"/>
        <end position="610"/>
    </location>
</feature>
<dbReference type="InterPro" id="IPR002048">
    <property type="entry name" value="EF_hand_dom"/>
</dbReference>
<feature type="region of interest" description="Disordered" evidence="7">
    <location>
        <begin position="594"/>
        <end position="647"/>
    </location>
</feature>
<organism evidence="12 13">
    <name type="scientific">Hyalella azteca</name>
    <name type="common">Amphipod</name>
    <dbReference type="NCBI Taxonomy" id="294128"/>
    <lineage>
        <taxon>Eukaryota</taxon>
        <taxon>Metazoa</taxon>
        <taxon>Ecdysozoa</taxon>
        <taxon>Arthropoda</taxon>
        <taxon>Crustacea</taxon>
        <taxon>Multicrustacea</taxon>
        <taxon>Malacostraca</taxon>
        <taxon>Eumalacostraca</taxon>
        <taxon>Peracarida</taxon>
        <taxon>Amphipoda</taxon>
        <taxon>Senticaudata</taxon>
        <taxon>Talitrida</taxon>
        <taxon>Talitroidea</taxon>
        <taxon>Hyalellidae</taxon>
        <taxon>Hyalella</taxon>
    </lineage>
</organism>
<evidence type="ECO:0000256" key="3">
    <source>
        <dbReference type="ARBA" id="ARBA00023098"/>
    </source>
</evidence>
<protein>
    <recommendedName>
        <fullName evidence="1 6">Phosphoinositide phospholipase C</fullName>
        <ecNumber evidence="1 6">3.1.4.11</ecNumber>
    </recommendedName>
</protein>
<dbReference type="GeneID" id="108667590"/>
<dbReference type="PRINTS" id="PR00390">
    <property type="entry name" value="PHPHLIPASEC"/>
</dbReference>
<dbReference type="GO" id="GO:0005886">
    <property type="term" value="C:plasma membrane"/>
    <property type="evidence" value="ECO:0007669"/>
    <property type="project" value="TreeGrafter"/>
</dbReference>
<dbReference type="Gene3D" id="2.60.40.150">
    <property type="entry name" value="C2 domain"/>
    <property type="match status" value="1"/>
</dbReference>
<comment type="catalytic activity">
    <reaction evidence="5">
        <text>a 1,2-diacyl-sn-glycero-3-phospho-(1D-myo-inositol-4,5-bisphosphate) + H2O = 1D-myo-inositol 1,4,5-trisphosphate + a 1,2-diacyl-sn-glycerol + H(+)</text>
        <dbReference type="Rhea" id="RHEA:33179"/>
        <dbReference type="ChEBI" id="CHEBI:15377"/>
        <dbReference type="ChEBI" id="CHEBI:15378"/>
        <dbReference type="ChEBI" id="CHEBI:17815"/>
        <dbReference type="ChEBI" id="CHEBI:58456"/>
        <dbReference type="ChEBI" id="CHEBI:203600"/>
        <dbReference type="EC" id="3.1.4.11"/>
    </reaction>
    <physiologicalReaction direction="left-to-right" evidence="5">
        <dbReference type="Rhea" id="RHEA:33180"/>
    </physiologicalReaction>
</comment>
<dbReference type="Pfam" id="PF00388">
    <property type="entry name" value="PI-PLC-X"/>
    <property type="match status" value="1"/>
</dbReference>
<evidence type="ECO:0000256" key="7">
    <source>
        <dbReference type="SAM" id="MobiDB-lite"/>
    </source>
</evidence>
<dbReference type="InterPro" id="IPR000909">
    <property type="entry name" value="PLipase_C_PInositol-sp_X_dom"/>
</dbReference>
<evidence type="ECO:0000256" key="5">
    <source>
        <dbReference type="ARBA" id="ARBA00023674"/>
    </source>
</evidence>
<dbReference type="Gene3D" id="2.30.29.30">
    <property type="entry name" value="Pleckstrin-homology domain (PH domain)/Phosphotyrosine-binding domain (PTB)"/>
    <property type="match status" value="1"/>
</dbReference>
<accession>A0A979FU75</accession>
<dbReference type="SUPFAM" id="SSF50729">
    <property type="entry name" value="PH domain-like"/>
    <property type="match status" value="1"/>
</dbReference>
<dbReference type="SUPFAM" id="SSF49562">
    <property type="entry name" value="C2 domain (Calcium/lipid-binding domain, CaLB)"/>
    <property type="match status" value="1"/>
</dbReference>
<evidence type="ECO:0000256" key="4">
    <source>
        <dbReference type="ARBA" id="ARBA00023224"/>
    </source>
</evidence>
<evidence type="ECO:0000259" key="11">
    <source>
        <dbReference type="PROSITE" id="PS50222"/>
    </source>
</evidence>
<evidence type="ECO:0000256" key="2">
    <source>
        <dbReference type="ARBA" id="ARBA00022963"/>
    </source>
</evidence>
<dbReference type="SUPFAM" id="SSF47473">
    <property type="entry name" value="EF-hand"/>
    <property type="match status" value="1"/>
</dbReference>
<dbReference type="SMART" id="SM00149">
    <property type="entry name" value="PLCYc"/>
    <property type="match status" value="1"/>
</dbReference>
<feature type="domain" description="C2" evidence="9">
    <location>
        <begin position="762"/>
        <end position="890"/>
    </location>
</feature>
<dbReference type="PANTHER" id="PTHR10336:SF209">
    <property type="entry name" value="PHOSPHOINOSITIDE PHOSPHOLIPASE C"/>
    <property type="match status" value="1"/>
</dbReference>
<dbReference type="Proteomes" id="UP000694843">
    <property type="component" value="Unplaced"/>
</dbReference>
<dbReference type="CDD" id="cd00275">
    <property type="entry name" value="C2_PLC_like"/>
    <property type="match status" value="1"/>
</dbReference>
<evidence type="ECO:0000259" key="10">
    <source>
        <dbReference type="PROSITE" id="PS50008"/>
    </source>
</evidence>
<gene>
    <name evidence="13" type="primary">LOC108667590</name>
</gene>
<dbReference type="OMA" id="FSCVRVY"/>
<dbReference type="Pfam" id="PF00387">
    <property type="entry name" value="PI-PLC-Y"/>
    <property type="match status" value="1"/>
</dbReference>
<evidence type="ECO:0000313" key="13">
    <source>
        <dbReference type="RefSeq" id="XP_047739655.1"/>
    </source>
</evidence>
<evidence type="ECO:0000313" key="12">
    <source>
        <dbReference type="Proteomes" id="UP000694843"/>
    </source>
</evidence>
<dbReference type="PROSITE" id="PS50222">
    <property type="entry name" value="EF_HAND_2"/>
    <property type="match status" value="1"/>
</dbReference>
<dbReference type="RefSeq" id="XP_047739655.1">
    <property type="nucleotide sequence ID" value="XM_047883699.1"/>
</dbReference>
<dbReference type="PROSITE" id="PS50008">
    <property type="entry name" value="PIPLC_Y_DOMAIN"/>
    <property type="match status" value="1"/>
</dbReference>
<dbReference type="GO" id="GO:0035556">
    <property type="term" value="P:intracellular signal transduction"/>
    <property type="evidence" value="ECO:0007669"/>
    <property type="project" value="InterPro"/>
</dbReference>
<dbReference type="GO" id="GO:0005509">
    <property type="term" value="F:calcium ion binding"/>
    <property type="evidence" value="ECO:0007669"/>
    <property type="project" value="InterPro"/>
</dbReference>
<dbReference type="SMART" id="SM00148">
    <property type="entry name" value="PLCXc"/>
    <property type="match status" value="1"/>
</dbReference>
<dbReference type="InterPro" id="IPR011993">
    <property type="entry name" value="PH-like_dom_sf"/>
</dbReference>
<feature type="domain" description="PH" evidence="8">
    <location>
        <begin position="151"/>
        <end position="186"/>
    </location>
</feature>
<proteinExistence type="predicted"/>
<dbReference type="Gene3D" id="3.20.20.190">
    <property type="entry name" value="Phosphatidylinositol (PI) phosphodiesterase"/>
    <property type="match status" value="2"/>
</dbReference>
<dbReference type="Gene3D" id="1.10.238.10">
    <property type="entry name" value="EF-hand"/>
    <property type="match status" value="1"/>
</dbReference>
<name>A0A979FU75_HYAAZ</name>
<evidence type="ECO:0000256" key="1">
    <source>
        <dbReference type="ARBA" id="ARBA00012368"/>
    </source>
</evidence>
<dbReference type="GO" id="GO:0004435">
    <property type="term" value="F:phosphatidylinositol-4,5-bisphosphate phospholipase C activity"/>
    <property type="evidence" value="ECO:0007669"/>
    <property type="project" value="UniProtKB-EC"/>
</dbReference>
<dbReference type="Pfam" id="PF13499">
    <property type="entry name" value="EF-hand_7"/>
    <property type="match status" value="1"/>
</dbReference>
<dbReference type="PANTHER" id="PTHR10336">
    <property type="entry name" value="PHOSPHOINOSITIDE-SPECIFIC PHOSPHOLIPASE C FAMILY PROTEIN"/>
    <property type="match status" value="1"/>
</dbReference>
<keyword evidence="12" id="KW-1185">Reference proteome</keyword>
<feature type="compositionally biased region" description="Basic residues" evidence="7">
    <location>
        <begin position="631"/>
        <end position="645"/>
    </location>
</feature>
<reference evidence="13" key="1">
    <citation type="submission" date="2025-08" db="UniProtKB">
        <authorList>
            <consortium name="RefSeq"/>
        </authorList>
    </citation>
    <scope>IDENTIFICATION</scope>
    <source>
        <tissue evidence="13">Whole organism</tissue>
    </source>
</reference>
<dbReference type="InterPro" id="IPR000008">
    <property type="entry name" value="C2_dom"/>
</dbReference>
<dbReference type="InterPro" id="IPR001192">
    <property type="entry name" value="PI-PLC_fam"/>
</dbReference>
<dbReference type="InterPro" id="IPR001849">
    <property type="entry name" value="PH_domain"/>
</dbReference>
<dbReference type="PROSITE" id="PS50003">
    <property type="entry name" value="PH_DOMAIN"/>
    <property type="match status" value="1"/>
</dbReference>
<sequence length="910" mass="103652">MSSPDSRETAPLEGDPQLVVEDEVKTVKRFQNFMDVGPKQAVLEFGAGMEKTVKQLEKGASFQKVRGVNKIFPRKFKVDVENMRLLGESKKWWSLSDSTGDGGMEMAVSLVDVAEVREGWKTDTFNRLSDYYEKTKKAGETSVETIDENKCFSIVHGNGGLETLDLIAESEAEKNLWTAGLRHLVESFRSLQQDRQYDMWLKNKFEAADKDKSGALNMEETIKLLNQLSLKLDKRSIKELFNKANTNNSTSQGEQVLDAEEFVTFYHSLLKMPMVEKLFEKYGDAKNHTMSVAQLHGRVRRMGKGGVRLFFLGFYHLLLSDHFNIYNYEHQSTVHQSMTEPLAHYYISSSHNTYLVGHQLTGESSVEGYIRALKKGCRVVEMDLWDGDDGQPIIYHGHTLTSKITLVDVLKDAIKRYAFHTSPYPVILSIENHLSIPQQKVMVKLFKEILGVYQLCDMFSCVRVCQLCEMFSCVRVYQLCDMFSCVRVYQLCDMFSCVRVYQLCDMFSCVRVYQLCDMFSCVRVYQLCDMFSCVRVYQLCDMFSCVRVYQLCDMFSCVRVYQLWTEIEDDDEADDDQDAIDYIDAEDGAAVSRASIRKKSHTSLRRKSSSWRKGDNGSISEPKPSSERVSRKLSSRKVSSKKQHKPMAPELAEVVNVCESKKFTSFATSFASDKCVHFPSLRENKAMDLFETYPNEFIKFTQRQIAKIYPLGTRTDSSNLKTYPFWSVGAQVVTLNMQTDDKPMFYNEALFRSNGNCGYVLKPAILRGLQPYDPNNLGPNTMKVLRVTILSGQHLPPAEKKGDIADPYVQLKARGHPEDKQKQRTSTIKNNGFNPVWDQTLELRLKVAPIALIYFSVRDESSMARDAVLALACIPFTSLQTGYRHVHLTDITGKSLAPSALFVKVAISDS</sequence>
<evidence type="ECO:0000256" key="6">
    <source>
        <dbReference type="RuleBase" id="RU361133"/>
    </source>
</evidence>
<dbReference type="Pfam" id="PF00168">
    <property type="entry name" value="C2"/>
    <property type="match status" value="1"/>
</dbReference>
<feature type="domain" description="EF-hand" evidence="11">
    <location>
        <begin position="196"/>
        <end position="231"/>
    </location>
</feature>